<comment type="subcellular location">
    <subcellularLocation>
        <location evidence="3 16">Cytoplasm</location>
    </subcellularLocation>
</comment>
<feature type="active site" description="Proton acceptor" evidence="16">
    <location>
        <position position="110"/>
    </location>
</feature>
<evidence type="ECO:0000256" key="3">
    <source>
        <dbReference type="ARBA" id="ARBA00004496"/>
    </source>
</evidence>
<feature type="binding site" evidence="16">
    <location>
        <position position="130"/>
    </location>
    <ligand>
        <name>K(+)</name>
        <dbReference type="ChEBI" id="CHEBI:29103"/>
    </ligand>
</feature>
<protein>
    <recommendedName>
        <fullName evidence="15 16">Type III pantothenate kinase</fullName>
        <ecNumber evidence="6 16">2.7.1.33</ecNumber>
    </recommendedName>
    <alternativeName>
        <fullName evidence="16">PanK-III</fullName>
    </alternativeName>
    <alternativeName>
        <fullName evidence="16">Pantothenic acid kinase</fullName>
    </alternativeName>
</protein>
<organism evidence="17 18">
    <name type="scientific">Rhizomicrobium electricum</name>
    <dbReference type="NCBI Taxonomy" id="480070"/>
    <lineage>
        <taxon>Bacteria</taxon>
        <taxon>Pseudomonadati</taxon>
        <taxon>Pseudomonadota</taxon>
        <taxon>Alphaproteobacteria</taxon>
        <taxon>Micropepsales</taxon>
        <taxon>Micropepsaceae</taxon>
        <taxon>Rhizomicrobium</taxon>
    </lineage>
</organism>
<dbReference type="InterPro" id="IPR043129">
    <property type="entry name" value="ATPase_NBD"/>
</dbReference>
<accession>A0ABN1ER67</accession>
<keyword evidence="11 16" id="KW-0067">ATP-binding</keyword>
<comment type="caution">
    <text evidence="16">Lacks conserved residue(s) required for the propagation of feature annotation.</text>
</comment>
<dbReference type="NCBIfam" id="TIGR00671">
    <property type="entry name" value="baf"/>
    <property type="match status" value="1"/>
</dbReference>
<keyword evidence="18" id="KW-1185">Reference proteome</keyword>
<dbReference type="HAMAP" id="MF_01274">
    <property type="entry name" value="Pantothen_kinase_3"/>
    <property type="match status" value="1"/>
</dbReference>
<dbReference type="Gene3D" id="3.30.420.40">
    <property type="match status" value="2"/>
</dbReference>
<keyword evidence="12 16" id="KW-0630">Potassium</keyword>
<keyword evidence="16" id="KW-0479">Metal-binding</keyword>
<keyword evidence="9 16" id="KW-0547">Nucleotide-binding</keyword>
<dbReference type="NCBIfam" id="NF009844">
    <property type="entry name" value="PRK13318.1-2"/>
    <property type="match status" value="1"/>
</dbReference>
<comment type="cofactor">
    <cofactor evidence="16">
        <name>NH4(+)</name>
        <dbReference type="ChEBI" id="CHEBI:28938"/>
    </cofactor>
    <cofactor evidence="16">
        <name>K(+)</name>
        <dbReference type="ChEBI" id="CHEBI:29103"/>
    </cofactor>
    <text evidence="16">A monovalent cation. Ammonium or potassium.</text>
</comment>
<keyword evidence="10 16" id="KW-0418">Kinase</keyword>
<dbReference type="Pfam" id="PF03309">
    <property type="entry name" value="Pan_kinase"/>
    <property type="match status" value="1"/>
</dbReference>
<evidence type="ECO:0000256" key="12">
    <source>
        <dbReference type="ARBA" id="ARBA00022958"/>
    </source>
</evidence>
<evidence type="ECO:0000256" key="9">
    <source>
        <dbReference type="ARBA" id="ARBA00022741"/>
    </source>
</evidence>
<evidence type="ECO:0000256" key="4">
    <source>
        <dbReference type="ARBA" id="ARBA00005225"/>
    </source>
</evidence>
<sequence length="257" mass="27565">MLLAIDAGNTNIVFAVWDGDAIRCEWRAVTKTSRTADEYAVFLKPLLELNGLKFSDFAGAIIATVVPAALFDLRQFCRRYLNIEAVVVGDPAVDLGLKVLTLRPEAVGADRLVNSVSAHAHYGGPLIVVDFGTATTFDIVNKDGDYEGGVIAPGINLSAEALHKAAAMLPRVAIARTNAVIGKDTVPAMQSGMYWGYIGLIEGLIARIKAEYGAPMTVIATGGLGRVYYRQTPAIDHYDPDLTIRGLAQIYARNKVG</sequence>
<dbReference type="PANTHER" id="PTHR34265:SF1">
    <property type="entry name" value="TYPE III PANTOTHENATE KINASE"/>
    <property type="match status" value="1"/>
</dbReference>
<dbReference type="RefSeq" id="WP_166934370.1">
    <property type="nucleotide sequence ID" value="NZ_BAAADD010000005.1"/>
</dbReference>
<evidence type="ECO:0000256" key="16">
    <source>
        <dbReference type="HAMAP-Rule" id="MF_01274"/>
    </source>
</evidence>
<comment type="caution">
    <text evidence="17">The sequence shown here is derived from an EMBL/GenBank/DDBJ whole genome shotgun (WGS) entry which is preliminary data.</text>
</comment>
<evidence type="ECO:0000256" key="15">
    <source>
        <dbReference type="ARBA" id="ARBA00040883"/>
    </source>
</evidence>
<dbReference type="SUPFAM" id="SSF53067">
    <property type="entry name" value="Actin-like ATPase domain"/>
    <property type="match status" value="2"/>
</dbReference>
<dbReference type="GO" id="GO:0016301">
    <property type="term" value="F:kinase activity"/>
    <property type="evidence" value="ECO:0007669"/>
    <property type="project" value="UniProtKB-KW"/>
</dbReference>
<dbReference type="CDD" id="cd24015">
    <property type="entry name" value="ASKHA_NBD_PanK-III"/>
    <property type="match status" value="1"/>
</dbReference>
<comment type="cofactor">
    <cofactor evidence="2">
        <name>K(+)</name>
        <dbReference type="ChEBI" id="CHEBI:29103"/>
    </cofactor>
</comment>
<evidence type="ECO:0000313" key="17">
    <source>
        <dbReference type="EMBL" id="GAA0572391.1"/>
    </source>
</evidence>
<evidence type="ECO:0000256" key="7">
    <source>
        <dbReference type="ARBA" id="ARBA00022490"/>
    </source>
</evidence>
<dbReference type="Proteomes" id="UP001499951">
    <property type="component" value="Unassembled WGS sequence"/>
</dbReference>
<feature type="binding site" evidence="16">
    <location>
        <position position="185"/>
    </location>
    <ligand>
        <name>substrate</name>
    </ligand>
</feature>
<dbReference type="InterPro" id="IPR004619">
    <property type="entry name" value="Type_III_PanK"/>
</dbReference>
<keyword evidence="13 16" id="KW-0173">Coenzyme A biosynthesis</keyword>
<evidence type="ECO:0000256" key="6">
    <source>
        <dbReference type="ARBA" id="ARBA00012102"/>
    </source>
</evidence>
<comment type="subunit">
    <text evidence="5 16">Homodimer.</text>
</comment>
<evidence type="ECO:0000256" key="10">
    <source>
        <dbReference type="ARBA" id="ARBA00022777"/>
    </source>
</evidence>
<reference evidence="17 18" key="1">
    <citation type="journal article" date="2019" name="Int. J. Syst. Evol. Microbiol.">
        <title>The Global Catalogue of Microorganisms (GCM) 10K type strain sequencing project: providing services to taxonomists for standard genome sequencing and annotation.</title>
        <authorList>
            <consortium name="The Broad Institute Genomics Platform"/>
            <consortium name="The Broad Institute Genome Sequencing Center for Infectious Disease"/>
            <person name="Wu L."/>
            <person name="Ma J."/>
        </authorList>
    </citation>
    <scope>NUCLEOTIDE SEQUENCE [LARGE SCALE GENOMIC DNA]</scope>
    <source>
        <strain evidence="17 18">JCM 15089</strain>
    </source>
</reference>
<evidence type="ECO:0000256" key="13">
    <source>
        <dbReference type="ARBA" id="ARBA00022993"/>
    </source>
</evidence>
<feature type="binding site" evidence="16">
    <location>
        <begin position="6"/>
        <end position="13"/>
    </location>
    <ligand>
        <name>ATP</name>
        <dbReference type="ChEBI" id="CHEBI:30616"/>
    </ligand>
</feature>
<dbReference type="EC" id="2.7.1.33" evidence="6 16"/>
<name>A0ABN1ER67_9PROT</name>
<dbReference type="NCBIfam" id="NF009855">
    <property type="entry name" value="PRK13321.1"/>
    <property type="match status" value="1"/>
</dbReference>
<feature type="binding site" evidence="16">
    <location>
        <position position="133"/>
    </location>
    <ligand>
        <name>ATP</name>
        <dbReference type="ChEBI" id="CHEBI:30616"/>
    </ligand>
</feature>
<keyword evidence="8 16" id="KW-0808">Transferase</keyword>
<evidence type="ECO:0000256" key="2">
    <source>
        <dbReference type="ARBA" id="ARBA00001958"/>
    </source>
</evidence>
<dbReference type="PANTHER" id="PTHR34265">
    <property type="entry name" value="TYPE III PANTOTHENATE KINASE"/>
    <property type="match status" value="1"/>
</dbReference>
<dbReference type="EMBL" id="BAAADD010000005">
    <property type="protein sequence ID" value="GAA0572391.1"/>
    <property type="molecule type" value="Genomic_DNA"/>
</dbReference>
<comment type="catalytic activity">
    <reaction evidence="1 16">
        <text>(R)-pantothenate + ATP = (R)-4'-phosphopantothenate + ADP + H(+)</text>
        <dbReference type="Rhea" id="RHEA:16373"/>
        <dbReference type="ChEBI" id="CHEBI:10986"/>
        <dbReference type="ChEBI" id="CHEBI:15378"/>
        <dbReference type="ChEBI" id="CHEBI:29032"/>
        <dbReference type="ChEBI" id="CHEBI:30616"/>
        <dbReference type="ChEBI" id="CHEBI:456216"/>
        <dbReference type="EC" id="2.7.1.33"/>
    </reaction>
</comment>
<keyword evidence="7 16" id="KW-0963">Cytoplasm</keyword>
<comment type="pathway">
    <text evidence="4 16">Cofactor biosynthesis; coenzyme A biosynthesis; CoA from (R)-pantothenate: step 1/5.</text>
</comment>
<proteinExistence type="inferred from homology"/>
<feature type="binding site" evidence="16">
    <location>
        <begin position="108"/>
        <end position="111"/>
    </location>
    <ligand>
        <name>substrate</name>
    </ligand>
</feature>
<comment type="function">
    <text evidence="16">Catalyzes the phosphorylation of pantothenate (Pan), the first step in CoA biosynthesis.</text>
</comment>
<evidence type="ECO:0000256" key="5">
    <source>
        <dbReference type="ARBA" id="ARBA00011738"/>
    </source>
</evidence>
<comment type="similarity">
    <text evidence="14 16">Belongs to the type III pantothenate kinase family.</text>
</comment>
<evidence type="ECO:0000256" key="14">
    <source>
        <dbReference type="ARBA" id="ARBA00038036"/>
    </source>
</evidence>
<evidence type="ECO:0000256" key="11">
    <source>
        <dbReference type="ARBA" id="ARBA00022840"/>
    </source>
</evidence>
<evidence type="ECO:0000256" key="1">
    <source>
        <dbReference type="ARBA" id="ARBA00001206"/>
    </source>
</evidence>
<dbReference type="NCBIfam" id="NF009848">
    <property type="entry name" value="PRK13318.1-6"/>
    <property type="match status" value="1"/>
</dbReference>
<gene>
    <name evidence="16" type="primary">coaX</name>
    <name evidence="17" type="ORF">GCM10008942_21400</name>
</gene>
<evidence type="ECO:0000256" key="8">
    <source>
        <dbReference type="ARBA" id="ARBA00022679"/>
    </source>
</evidence>
<evidence type="ECO:0000313" key="18">
    <source>
        <dbReference type="Proteomes" id="UP001499951"/>
    </source>
</evidence>